<name>A0ABN2AHJ4_9ACTN</name>
<reference evidence="6 7" key="1">
    <citation type="journal article" date="2019" name="Int. J. Syst. Evol. Microbiol.">
        <title>The Global Catalogue of Microorganisms (GCM) 10K type strain sequencing project: providing services to taxonomists for standard genome sequencing and annotation.</title>
        <authorList>
            <consortium name="The Broad Institute Genomics Platform"/>
            <consortium name="The Broad Institute Genome Sequencing Center for Infectious Disease"/>
            <person name="Wu L."/>
            <person name="Ma J."/>
        </authorList>
    </citation>
    <scope>NUCLEOTIDE SEQUENCE [LARGE SCALE GENOMIC DNA]</scope>
    <source>
        <strain evidence="6 7">JCM 14942</strain>
    </source>
</reference>
<keyword evidence="3" id="KW-0378">Hydrolase</keyword>
<keyword evidence="1" id="KW-0540">Nuclease</keyword>
<dbReference type="Gene3D" id="3.40.50.1010">
    <property type="entry name" value="5'-nuclease"/>
    <property type="match status" value="1"/>
</dbReference>
<proteinExistence type="predicted"/>
<evidence type="ECO:0000256" key="4">
    <source>
        <dbReference type="ARBA" id="ARBA00022842"/>
    </source>
</evidence>
<keyword evidence="7" id="KW-1185">Reference proteome</keyword>
<keyword evidence="2" id="KW-0479">Metal-binding</keyword>
<dbReference type="InterPro" id="IPR002716">
    <property type="entry name" value="PIN_dom"/>
</dbReference>
<gene>
    <name evidence="6" type="ORF">GCM10009788_24260</name>
</gene>
<evidence type="ECO:0000256" key="1">
    <source>
        <dbReference type="ARBA" id="ARBA00022722"/>
    </source>
</evidence>
<evidence type="ECO:0000313" key="7">
    <source>
        <dbReference type="Proteomes" id="UP001500842"/>
    </source>
</evidence>
<feature type="domain" description="PIN" evidence="5">
    <location>
        <begin position="126"/>
        <end position="276"/>
    </location>
</feature>
<keyword evidence="4" id="KW-0460">Magnesium</keyword>
<evidence type="ECO:0000313" key="6">
    <source>
        <dbReference type="EMBL" id="GAA1519466.1"/>
    </source>
</evidence>
<sequence>MDRRNMVWPMSGTGDHLAETLRSAANATHSVSGGATDVVDGYLRWAADQIRMLQGMLSPSDLDRLITTPRYWATQADRTSVLTTVNVITDELQHRRRVLEATADAVAQQAEAWSPNDGQFTNYVLIDTNFWMEKTSRDLDALDWHQALADATGLSHPAMQDELRIVVPLLVIDELDEKSHRRDTRPKVLGATKFLYNLLADNPGKPRQIRDETPARGAVTAQLLFDPLSHRRLPNNDDELVERLLVLRDFIGHPASQMFFLTQDGGAAFRAGASGLMPRHAPTPPRTKGD</sequence>
<dbReference type="EMBL" id="BAAAOR010000019">
    <property type="protein sequence ID" value="GAA1519466.1"/>
    <property type="molecule type" value="Genomic_DNA"/>
</dbReference>
<organism evidence="6 7">
    <name type="scientific">Nocardioides humi</name>
    <dbReference type="NCBI Taxonomy" id="449461"/>
    <lineage>
        <taxon>Bacteria</taxon>
        <taxon>Bacillati</taxon>
        <taxon>Actinomycetota</taxon>
        <taxon>Actinomycetes</taxon>
        <taxon>Propionibacteriales</taxon>
        <taxon>Nocardioidaceae</taxon>
        <taxon>Nocardioides</taxon>
    </lineage>
</organism>
<comment type="caution">
    <text evidence="6">The sequence shown here is derived from an EMBL/GenBank/DDBJ whole genome shotgun (WGS) entry which is preliminary data.</text>
</comment>
<evidence type="ECO:0000259" key="5">
    <source>
        <dbReference type="Pfam" id="PF13638"/>
    </source>
</evidence>
<accession>A0ABN2AHJ4</accession>
<dbReference type="Pfam" id="PF13638">
    <property type="entry name" value="PIN_4"/>
    <property type="match status" value="1"/>
</dbReference>
<evidence type="ECO:0000256" key="2">
    <source>
        <dbReference type="ARBA" id="ARBA00022723"/>
    </source>
</evidence>
<dbReference type="Proteomes" id="UP001500842">
    <property type="component" value="Unassembled WGS sequence"/>
</dbReference>
<evidence type="ECO:0000256" key="3">
    <source>
        <dbReference type="ARBA" id="ARBA00022801"/>
    </source>
</evidence>
<protein>
    <recommendedName>
        <fullName evidence="5">PIN domain-containing protein</fullName>
    </recommendedName>
</protein>